<feature type="compositionally biased region" description="Low complexity" evidence="1">
    <location>
        <begin position="37"/>
        <end position="65"/>
    </location>
</feature>
<reference evidence="2 3" key="1">
    <citation type="journal article" date="2018" name="Nat. Ecol. Evol.">
        <title>Pezizomycetes genomes reveal the molecular basis of ectomycorrhizal truffle lifestyle.</title>
        <authorList>
            <person name="Murat C."/>
            <person name="Payen T."/>
            <person name="Noel B."/>
            <person name="Kuo A."/>
            <person name="Morin E."/>
            <person name="Chen J."/>
            <person name="Kohler A."/>
            <person name="Krizsan K."/>
            <person name="Balestrini R."/>
            <person name="Da Silva C."/>
            <person name="Montanini B."/>
            <person name="Hainaut M."/>
            <person name="Levati E."/>
            <person name="Barry K.W."/>
            <person name="Belfiori B."/>
            <person name="Cichocki N."/>
            <person name="Clum A."/>
            <person name="Dockter R.B."/>
            <person name="Fauchery L."/>
            <person name="Guy J."/>
            <person name="Iotti M."/>
            <person name="Le Tacon F."/>
            <person name="Lindquist E.A."/>
            <person name="Lipzen A."/>
            <person name="Malagnac F."/>
            <person name="Mello A."/>
            <person name="Molinier V."/>
            <person name="Miyauchi S."/>
            <person name="Poulain J."/>
            <person name="Riccioni C."/>
            <person name="Rubini A."/>
            <person name="Sitrit Y."/>
            <person name="Splivallo R."/>
            <person name="Traeger S."/>
            <person name="Wang M."/>
            <person name="Zifcakova L."/>
            <person name="Wipf D."/>
            <person name="Zambonelli A."/>
            <person name="Paolocci F."/>
            <person name="Nowrousian M."/>
            <person name="Ottonello S."/>
            <person name="Baldrian P."/>
            <person name="Spatafora J.W."/>
            <person name="Henrissat B."/>
            <person name="Nagy L.G."/>
            <person name="Aury J.M."/>
            <person name="Wincker P."/>
            <person name="Grigoriev I.V."/>
            <person name="Bonfante P."/>
            <person name="Martin F.M."/>
        </authorList>
    </citation>
    <scope>NUCLEOTIDE SEQUENCE [LARGE SCALE GENOMIC DNA]</scope>
    <source>
        <strain evidence="2 3">CCBAS932</strain>
    </source>
</reference>
<feature type="region of interest" description="Disordered" evidence="1">
    <location>
        <begin position="1"/>
        <end position="111"/>
    </location>
</feature>
<dbReference type="Proteomes" id="UP000277580">
    <property type="component" value="Unassembled WGS sequence"/>
</dbReference>
<dbReference type="EMBL" id="ML119181">
    <property type="protein sequence ID" value="RPB07502.1"/>
    <property type="molecule type" value="Genomic_DNA"/>
</dbReference>
<organism evidence="2 3">
    <name type="scientific">Morchella conica CCBAS932</name>
    <dbReference type="NCBI Taxonomy" id="1392247"/>
    <lineage>
        <taxon>Eukaryota</taxon>
        <taxon>Fungi</taxon>
        <taxon>Dikarya</taxon>
        <taxon>Ascomycota</taxon>
        <taxon>Pezizomycotina</taxon>
        <taxon>Pezizomycetes</taxon>
        <taxon>Pezizales</taxon>
        <taxon>Morchellaceae</taxon>
        <taxon>Morchella</taxon>
    </lineage>
</organism>
<protein>
    <submittedName>
        <fullName evidence="2">Uncharacterized protein</fullName>
    </submittedName>
</protein>
<feature type="compositionally biased region" description="Basic and acidic residues" evidence="1">
    <location>
        <begin position="23"/>
        <end position="32"/>
    </location>
</feature>
<dbReference type="InParanoid" id="A0A3N4KDT9"/>
<evidence type="ECO:0000256" key="1">
    <source>
        <dbReference type="SAM" id="MobiDB-lite"/>
    </source>
</evidence>
<gene>
    <name evidence="2" type="ORF">P167DRAFT_549704</name>
</gene>
<sequence length="148" mass="15101">MDAQNQHQAQSGGVGASGVEVQEDTKGARDAVEAPPTTTITTTATTTTTATIASSSSSSSASTAANETQLTPAREARSDPEGSGAHEAGVGDSGVAPPIRRRGREEPRVGLWEKTKAAALRGGKEALNSLNVKGMLSGTKKAKDLETR</sequence>
<keyword evidence="3" id="KW-1185">Reference proteome</keyword>
<evidence type="ECO:0000313" key="3">
    <source>
        <dbReference type="Proteomes" id="UP000277580"/>
    </source>
</evidence>
<name>A0A3N4KDT9_9PEZI</name>
<accession>A0A3N4KDT9</accession>
<dbReference type="AlphaFoldDB" id="A0A3N4KDT9"/>
<feature type="compositionally biased region" description="Polar residues" evidence="1">
    <location>
        <begin position="1"/>
        <end position="11"/>
    </location>
</feature>
<proteinExistence type="predicted"/>
<evidence type="ECO:0000313" key="2">
    <source>
        <dbReference type="EMBL" id="RPB07502.1"/>
    </source>
</evidence>